<dbReference type="PANTHER" id="PTHR19848:SF8">
    <property type="entry name" value="F-BOX AND WD REPEAT DOMAIN CONTAINING 7"/>
    <property type="match status" value="1"/>
</dbReference>
<dbReference type="Pfam" id="PF00400">
    <property type="entry name" value="WD40"/>
    <property type="match status" value="4"/>
</dbReference>
<evidence type="ECO:0008006" key="6">
    <source>
        <dbReference type="Google" id="ProtNLM"/>
    </source>
</evidence>
<dbReference type="SMART" id="SM00320">
    <property type="entry name" value="WD40"/>
    <property type="match status" value="6"/>
</dbReference>
<keyword evidence="5" id="KW-1185">Reference proteome</keyword>
<feature type="repeat" description="WD" evidence="3">
    <location>
        <begin position="293"/>
        <end position="334"/>
    </location>
</feature>
<dbReference type="Gene3D" id="2.130.10.10">
    <property type="entry name" value="YVTN repeat-like/Quinoprotein amine dehydrogenase"/>
    <property type="match status" value="3"/>
</dbReference>
<evidence type="ECO:0000256" key="2">
    <source>
        <dbReference type="ARBA" id="ARBA00022737"/>
    </source>
</evidence>
<keyword evidence="1 3" id="KW-0853">WD repeat</keyword>
<evidence type="ECO:0000313" key="5">
    <source>
        <dbReference type="Proteomes" id="UP000521872"/>
    </source>
</evidence>
<dbReference type="InterPro" id="IPR001680">
    <property type="entry name" value="WD40_rpt"/>
</dbReference>
<name>A0A8H4QWP9_9AGAR</name>
<dbReference type="PRINTS" id="PR00320">
    <property type="entry name" value="GPROTEINBRPT"/>
</dbReference>
<comment type="caution">
    <text evidence="4">The sequence shown here is derived from an EMBL/GenBank/DDBJ whole genome shotgun (WGS) entry which is preliminary data.</text>
</comment>
<evidence type="ECO:0000256" key="3">
    <source>
        <dbReference type="PROSITE-ProRule" id="PRU00221"/>
    </source>
</evidence>
<protein>
    <recommendedName>
        <fullName evidence="6">WD40 repeat-like protein</fullName>
    </recommendedName>
</protein>
<dbReference type="AlphaFoldDB" id="A0A8H4QWP9"/>
<proteinExistence type="predicted"/>
<gene>
    <name evidence="4" type="ORF">D9613_009664</name>
</gene>
<evidence type="ECO:0000256" key="1">
    <source>
        <dbReference type="ARBA" id="ARBA00022574"/>
    </source>
</evidence>
<dbReference type="InterPro" id="IPR015943">
    <property type="entry name" value="WD40/YVTN_repeat-like_dom_sf"/>
</dbReference>
<evidence type="ECO:0000313" key="4">
    <source>
        <dbReference type="EMBL" id="KAF4618593.1"/>
    </source>
</evidence>
<organism evidence="4 5">
    <name type="scientific">Agrocybe pediades</name>
    <dbReference type="NCBI Taxonomy" id="84607"/>
    <lineage>
        <taxon>Eukaryota</taxon>
        <taxon>Fungi</taxon>
        <taxon>Dikarya</taxon>
        <taxon>Basidiomycota</taxon>
        <taxon>Agaricomycotina</taxon>
        <taxon>Agaricomycetes</taxon>
        <taxon>Agaricomycetidae</taxon>
        <taxon>Agaricales</taxon>
        <taxon>Agaricineae</taxon>
        <taxon>Strophariaceae</taxon>
        <taxon>Agrocybe</taxon>
    </lineage>
</organism>
<dbReference type="PROSITE" id="PS50082">
    <property type="entry name" value="WD_REPEATS_2"/>
    <property type="match status" value="1"/>
</dbReference>
<dbReference type="EMBL" id="JAACJL010000017">
    <property type="protein sequence ID" value="KAF4618593.1"/>
    <property type="molecule type" value="Genomic_DNA"/>
</dbReference>
<dbReference type="PROSITE" id="PS50294">
    <property type="entry name" value="WD_REPEATS_REGION"/>
    <property type="match status" value="1"/>
</dbReference>
<reference evidence="4 5" key="1">
    <citation type="submission" date="2019-12" db="EMBL/GenBank/DDBJ databases">
        <authorList>
            <person name="Floudas D."/>
            <person name="Bentzer J."/>
            <person name="Ahren D."/>
            <person name="Johansson T."/>
            <person name="Persson P."/>
            <person name="Tunlid A."/>
        </authorList>
    </citation>
    <scope>NUCLEOTIDE SEQUENCE [LARGE SCALE GENOMIC DNA]</scope>
    <source>
        <strain evidence="4 5">CBS 102.39</strain>
    </source>
</reference>
<keyword evidence="2" id="KW-0677">Repeat</keyword>
<dbReference type="SUPFAM" id="SSF50978">
    <property type="entry name" value="WD40 repeat-like"/>
    <property type="match status" value="1"/>
</dbReference>
<accession>A0A8H4QWP9</accession>
<dbReference type="PANTHER" id="PTHR19848">
    <property type="entry name" value="WD40 REPEAT PROTEIN"/>
    <property type="match status" value="1"/>
</dbReference>
<dbReference type="InterPro" id="IPR036322">
    <property type="entry name" value="WD40_repeat_dom_sf"/>
</dbReference>
<dbReference type="Proteomes" id="UP000521872">
    <property type="component" value="Unassembled WGS sequence"/>
</dbReference>
<dbReference type="InterPro" id="IPR020472">
    <property type="entry name" value="WD40_PAC1"/>
</dbReference>
<sequence>MSTSTDEPRPHIPYPWARIHGNPKAVAFFPDGRTIATTGHVDYSVRLWDVETALESSAPLTGHHTHTPVCIAISQRRDHVLVVTGGADHLVLLWKIRGAIDHLAPRILFRGPSEFDVLSVAFSSLNNPQYVASSGTDGIVRVWKTDLSAPDADSEPIIKIPFPNTQVTSIQFSPTHRDVMAVTCTDKTLHIVDATNGDRKASFSSYTTFISGLSWFPGGGRGAFAEGSDIHTFAYKSNVNGSGRVPTQVNGSRRSLSYGSVNANGSGSPFKPGGITTQPDPTQGAIIKSDLPFIGHKDSITTISISPDGRFIASGSRDKTIRIWEYTSHRQVGKPIKLDDGIRIVQWYPYSAELEPTLKLLSVTEAGDIRLWDLSYLETEDSVEVTKNVSFDIRKLLQTVREEFQDTLEYELNEVRELHTRQIESLQQTFDQYRSYTEQRFSDLQGTLYEMREAHGAAISQLSDTISTLNEQQEENLKKGLKNVVKKQDADFKEVKELNINMEKKIDDGNFEAKKEFRDLKGTLEQIVNHLKKTAGPGAGRTN</sequence>